<dbReference type="EMBL" id="JPRM01000005">
    <property type="protein sequence ID" value="KFF18814.1"/>
    <property type="molecule type" value="Genomic_DNA"/>
</dbReference>
<proteinExistence type="predicted"/>
<evidence type="ECO:0000313" key="4">
    <source>
        <dbReference type="Proteomes" id="UP000028712"/>
    </source>
</evidence>
<keyword evidence="1" id="KW-0732">Signal</keyword>
<dbReference type="Gene3D" id="3.90.930.1">
    <property type="match status" value="1"/>
</dbReference>
<reference evidence="3 5" key="2">
    <citation type="submission" date="2016-11" db="EMBL/GenBank/DDBJ databases">
        <title>Whole genomes of Flavobacteriaceae.</title>
        <authorList>
            <person name="Stine C."/>
            <person name="Li C."/>
            <person name="Tadesse D."/>
        </authorList>
    </citation>
    <scope>NUCLEOTIDE SEQUENCE [LARGE SCALE GENOMIC DNA]</scope>
    <source>
        <strain evidence="3 5">ATCC 29551</strain>
    </source>
</reference>
<dbReference type="RefSeq" id="WP_035619321.1">
    <property type="nucleotide sequence ID" value="NZ_JBEWQG010000002.1"/>
</dbReference>
<dbReference type="OrthoDB" id="1444189at2"/>
<evidence type="ECO:0000313" key="3">
    <source>
        <dbReference type="EMBL" id="OXA88771.1"/>
    </source>
</evidence>
<gene>
    <name evidence="3" type="ORF">B0A62_21240</name>
    <name evidence="2" type="ORF">IW20_04395</name>
</gene>
<reference evidence="2 4" key="1">
    <citation type="submission" date="2014-07" db="EMBL/GenBank/DDBJ databases">
        <title>Genome of Flavobacterium hydatis DSM 2063.</title>
        <authorList>
            <person name="Pipes S.E."/>
            <person name="Stropko S.J."/>
            <person name="Newman J.D."/>
        </authorList>
    </citation>
    <scope>NUCLEOTIDE SEQUENCE [LARGE SCALE GENOMIC DNA]</scope>
    <source>
        <strain evidence="2 4">DSM 2063</strain>
    </source>
</reference>
<dbReference type="AlphaFoldDB" id="A0A086AQ50"/>
<feature type="signal peptide" evidence="1">
    <location>
        <begin position="1"/>
        <end position="19"/>
    </location>
</feature>
<accession>A0A086AQ50</accession>
<evidence type="ECO:0000313" key="2">
    <source>
        <dbReference type="EMBL" id="KFF18814.1"/>
    </source>
</evidence>
<evidence type="ECO:0000256" key="1">
    <source>
        <dbReference type="SAM" id="SignalP"/>
    </source>
</evidence>
<name>A0A086AQ50_FLAHY</name>
<feature type="chain" id="PRO_5001803025" description="YD repeat-containing protein" evidence="1">
    <location>
        <begin position="20"/>
        <end position="258"/>
    </location>
</feature>
<organism evidence="2 4">
    <name type="scientific">Flavobacterium hydatis</name>
    <name type="common">Cytophaga aquatilis</name>
    <dbReference type="NCBI Taxonomy" id="991"/>
    <lineage>
        <taxon>Bacteria</taxon>
        <taxon>Pseudomonadati</taxon>
        <taxon>Bacteroidota</taxon>
        <taxon>Flavobacteriia</taxon>
        <taxon>Flavobacteriales</taxon>
        <taxon>Flavobacteriaceae</taxon>
        <taxon>Flavobacterium</taxon>
    </lineage>
</organism>
<comment type="caution">
    <text evidence="2">The sequence shown here is derived from an EMBL/GenBank/DDBJ whole genome shotgun (WGS) entry which is preliminary data.</text>
</comment>
<dbReference type="eggNOG" id="ENOG502ZEKX">
    <property type="taxonomic scope" value="Bacteria"/>
</dbReference>
<dbReference type="PROSITE" id="PS51257">
    <property type="entry name" value="PROKAR_LIPOPROTEIN"/>
    <property type="match status" value="1"/>
</dbReference>
<evidence type="ECO:0000313" key="5">
    <source>
        <dbReference type="Proteomes" id="UP000198424"/>
    </source>
</evidence>
<dbReference type="Proteomes" id="UP000028712">
    <property type="component" value="Unassembled WGS sequence"/>
</dbReference>
<sequence>MKRKLLYLFSALLVLTSCSNDETREDSKDNDVVVITPESPVLLQKTIDKDEDGSTRTTVYTYNGNKIVSQLYNNTKEGIYYTYTGDLITKMEFKLADGTIEQVNSYDYDPKGKLLTFRRIDPVENLGNKEVYRYDADGSISVTEYIGDSKTQTQTNATSKITFLNGEVAEIVSTNSPNHKYTYDTKNNPEKNILGMDKIAFVDGEADGTLHNTLTDTSGDKLSASYSYTYNVSDYPATSIETSSEGKVTTQYFYNELK</sequence>
<evidence type="ECO:0008006" key="6">
    <source>
        <dbReference type="Google" id="ProtNLM"/>
    </source>
</evidence>
<dbReference type="Proteomes" id="UP000198424">
    <property type="component" value="Unassembled WGS sequence"/>
</dbReference>
<protein>
    <recommendedName>
        <fullName evidence="6">YD repeat-containing protein</fullName>
    </recommendedName>
</protein>
<dbReference type="SUPFAM" id="SSF82171">
    <property type="entry name" value="DPP6 N-terminal domain-like"/>
    <property type="match status" value="1"/>
</dbReference>
<dbReference type="STRING" id="991.IW20_04395"/>
<keyword evidence="5" id="KW-1185">Reference proteome</keyword>
<dbReference type="EMBL" id="MUGY01000032">
    <property type="protein sequence ID" value="OXA88771.1"/>
    <property type="molecule type" value="Genomic_DNA"/>
</dbReference>